<dbReference type="PANTHER" id="PTHR21327:SF29">
    <property type="entry name" value="GTP CYCLOHYDROLASE-2"/>
    <property type="match status" value="1"/>
</dbReference>
<evidence type="ECO:0000256" key="9">
    <source>
        <dbReference type="SAM" id="MobiDB-lite"/>
    </source>
</evidence>
<evidence type="ECO:0000256" key="3">
    <source>
        <dbReference type="ARBA" id="ARBA00012762"/>
    </source>
</evidence>
<proteinExistence type="inferred from homology"/>
<keyword evidence="4" id="KW-0686">Riboflavin biosynthesis</keyword>
<sequence length="519" mass="56801">MPLPHHSSSRSDAALLDILTGPAPQAAKSAFARRDAALDPLLIAAAAASGPHVTRNHYHHDFFPGVMLPQAEGAWDWTKYTGEDSSAKGARKHLAYVSRQAPRRQRLGLAEEGKENDHPREIEPLKSADNLPPASKKRRPSLASSTTPINTDVKARPKAQSHSDFIPHSNSIPQSLPPVEVKCMARTRIPTPHGPAFLHLYHNNRDSKEHLAVVIDPAQLSDSSGLSSAATPIRSRSLDAVWSENETEMDRIIRGAYVGRLSSTSKHASDPTLQTTSSSALKDAVPPPIIRIHSECFTGETIGSMRCDCGEQLDEAIRQISLPIVLPPTPQHPSEITIPGRGAIIYLRQEGRGIGLLSKIRAYNLQDMGHDTVTANLMLGHKADERGYEIAAAILRDLNLGTGSPNSVSEGVRVLTNNPDKVEALQKEGIQVAERVPMIPRSWQHRKAVADASHMSEDTDTRLADGRRGPTDDEKQAMADLGSKTVYGDDLDKYLRTKILRMGHMLPLWMEEPDVTTIY</sequence>
<keyword evidence="5" id="KW-0547">Nucleotide-binding</keyword>
<dbReference type="InterPro" id="IPR000926">
    <property type="entry name" value="RibA"/>
</dbReference>
<dbReference type="CDD" id="cd00641">
    <property type="entry name" value="GTP_cyclohydro2"/>
    <property type="match status" value="1"/>
</dbReference>
<name>A0A8H8CLT7_PSICU</name>
<dbReference type="EMBL" id="JAFIQS010000005">
    <property type="protein sequence ID" value="KAG5169384.1"/>
    <property type="molecule type" value="Genomic_DNA"/>
</dbReference>
<comment type="pathway">
    <text evidence="1">Cofactor biosynthesis; riboflavin biosynthesis.</text>
</comment>
<feature type="domain" description="GTP cyclohydrolase II" evidence="10">
    <location>
        <begin position="282"/>
        <end position="437"/>
    </location>
</feature>
<dbReference type="SUPFAM" id="SSF142695">
    <property type="entry name" value="RibA-like"/>
    <property type="match status" value="1"/>
</dbReference>
<evidence type="ECO:0000259" key="10">
    <source>
        <dbReference type="Pfam" id="PF00925"/>
    </source>
</evidence>
<evidence type="ECO:0000256" key="8">
    <source>
        <dbReference type="ARBA" id="ARBA00049295"/>
    </source>
</evidence>
<reference evidence="11" key="1">
    <citation type="submission" date="2021-02" db="EMBL/GenBank/DDBJ databases">
        <title>Psilocybe cubensis genome.</title>
        <authorList>
            <person name="Mckernan K.J."/>
            <person name="Crawford S."/>
            <person name="Trippe A."/>
            <person name="Kane L.T."/>
            <person name="Mclaughlin S."/>
        </authorList>
    </citation>
    <scope>NUCLEOTIDE SEQUENCE [LARGE SCALE GENOMIC DNA]</scope>
    <source>
        <strain evidence="11">MGC-MH-2018</strain>
    </source>
</reference>
<dbReference type="InterPro" id="IPR036144">
    <property type="entry name" value="RibA-like_sf"/>
</dbReference>
<feature type="region of interest" description="Disordered" evidence="9">
    <location>
        <begin position="449"/>
        <end position="475"/>
    </location>
</feature>
<evidence type="ECO:0000256" key="5">
    <source>
        <dbReference type="ARBA" id="ARBA00022741"/>
    </source>
</evidence>
<protein>
    <recommendedName>
        <fullName evidence="3">GTP cyclohydrolase II</fullName>
        <ecNumber evidence="3">3.5.4.25</ecNumber>
    </recommendedName>
</protein>
<evidence type="ECO:0000313" key="11">
    <source>
        <dbReference type="EMBL" id="KAG5169384.1"/>
    </source>
</evidence>
<evidence type="ECO:0000256" key="1">
    <source>
        <dbReference type="ARBA" id="ARBA00005104"/>
    </source>
</evidence>
<dbReference type="AlphaFoldDB" id="A0A8H8CLT7"/>
<dbReference type="PANTHER" id="PTHR21327">
    <property type="entry name" value="GTP CYCLOHYDROLASE II-RELATED"/>
    <property type="match status" value="1"/>
</dbReference>
<evidence type="ECO:0000256" key="6">
    <source>
        <dbReference type="ARBA" id="ARBA00022801"/>
    </source>
</evidence>
<keyword evidence="6" id="KW-0378">Hydrolase</keyword>
<feature type="compositionally biased region" description="Basic and acidic residues" evidence="9">
    <location>
        <begin position="109"/>
        <end position="126"/>
    </location>
</feature>
<organism evidence="11">
    <name type="scientific">Psilocybe cubensis</name>
    <name type="common">Psychedelic mushroom</name>
    <name type="synonym">Stropharia cubensis</name>
    <dbReference type="NCBI Taxonomy" id="181762"/>
    <lineage>
        <taxon>Eukaryota</taxon>
        <taxon>Fungi</taxon>
        <taxon>Dikarya</taxon>
        <taxon>Basidiomycota</taxon>
        <taxon>Agaricomycotina</taxon>
        <taxon>Agaricomycetes</taxon>
        <taxon>Agaricomycetidae</taxon>
        <taxon>Agaricales</taxon>
        <taxon>Agaricineae</taxon>
        <taxon>Strophariaceae</taxon>
        <taxon>Psilocybe</taxon>
    </lineage>
</organism>
<evidence type="ECO:0000256" key="2">
    <source>
        <dbReference type="ARBA" id="ARBA00008131"/>
    </source>
</evidence>
<dbReference type="Gene3D" id="3.40.50.10990">
    <property type="entry name" value="GTP cyclohydrolase II"/>
    <property type="match status" value="1"/>
</dbReference>
<comment type="caution">
    <text evidence="11">The sequence shown here is derived from an EMBL/GenBank/DDBJ whole genome shotgun (WGS) entry which is preliminary data.</text>
</comment>
<dbReference type="EC" id="3.5.4.25" evidence="3"/>
<dbReference type="GO" id="GO:0009231">
    <property type="term" value="P:riboflavin biosynthetic process"/>
    <property type="evidence" value="ECO:0007669"/>
    <property type="project" value="UniProtKB-KW"/>
</dbReference>
<gene>
    <name evidence="11" type="ORF">JR316_005940</name>
</gene>
<evidence type="ECO:0000256" key="4">
    <source>
        <dbReference type="ARBA" id="ARBA00022619"/>
    </source>
</evidence>
<keyword evidence="7" id="KW-0342">GTP-binding</keyword>
<feature type="region of interest" description="Disordered" evidence="9">
    <location>
        <begin position="88"/>
        <end position="173"/>
    </location>
</feature>
<comment type="catalytic activity">
    <reaction evidence="8">
        <text>GTP + 4 H2O = 2,5-diamino-6-hydroxy-4-(5-phosphoribosylamino)-pyrimidine + formate + 2 phosphate + 3 H(+)</text>
        <dbReference type="Rhea" id="RHEA:23704"/>
        <dbReference type="ChEBI" id="CHEBI:15377"/>
        <dbReference type="ChEBI" id="CHEBI:15378"/>
        <dbReference type="ChEBI" id="CHEBI:15740"/>
        <dbReference type="ChEBI" id="CHEBI:37565"/>
        <dbReference type="ChEBI" id="CHEBI:43474"/>
        <dbReference type="ChEBI" id="CHEBI:58614"/>
        <dbReference type="EC" id="3.5.4.25"/>
    </reaction>
</comment>
<comment type="similarity">
    <text evidence="2">Belongs to the GTP cyclohydrolase II family.</text>
</comment>
<dbReference type="GO" id="GO:0003935">
    <property type="term" value="F:GTP cyclohydrolase II activity"/>
    <property type="evidence" value="ECO:0007669"/>
    <property type="project" value="UniProtKB-EC"/>
</dbReference>
<dbReference type="InterPro" id="IPR032677">
    <property type="entry name" value="GTP_cyclohydro_II"/>
</dbReference>
<accession>A0A8H8CLT7</accession>
<feature type="compositionally biased region" description="Basic and acidic residues" evidence="9">
    <location>
        <begin position="454"/>
        <end position="475"/>
    </location>
</feature>
<dbReference type="GO" id="GO:0005525">
    <property type="term" value="F:GTP binding"/>
    <property type="evidence" value="ECO:0007669"/>
    <property type="project" value="UniProtKB-KW"/>
</dbReference>
<evidence type="ECO:0000256" key="7">
    <source>
        <dbReference type="ARBA" id="ARBA00023134"/>
    </source>
</evidence>
<dbReference type="OrthoDB" id="5569761at2759"/>
<dbReference type="Pfam" id="PF00925">
    <property type="entry name" value="GTP_cyclohydro2"/>
    <property type="match status" value="1"/>
</dbReference>
<feature type="compositionally biased region" description="Polar residues" evidence="9">
    <location>
        <begin position="160"/>
        <end position="173"/>
    </location>
</feature>